<comment type="similarity">
    <text evidence="1">Belongs to the methyltransferase superfamily.</text>
</comment>
<dbReference type="InterPro" id="IPR004114">
    <property type="entry name" value="THUMP_dom"/>
</dbReference>
<dbReference type="SUPFAM" id="SSF143437">
    <property type="entry name" value="THUMP domain-like"/>
    <property type="match status" value="1"/>
</dbReference>
<accession>A0A8T2NW23</accession>
<dbReference type="OrthoDB" id="2013972at2759"/>
<feature type="region of interest" description="Disordered" evidence="3">
    <location>
        <begin position="395"/>
        <end position="435"/>
    </location>
</feature>
<keyword evidence="6" id="KW-1185">Reference proteome</keyword>
<organism evidence="5 6">
    <name type="scientific">Albula glossodonta</name>
    <name type="common">roundjaw bonefish</name>
    <dbReference type="NCBI Taxonomy" id="121402"/>
    <lineage>
        <taxon>Eukaryota</taxon>
        <taxon>Metazoa</taxon>
        <taxon>Chordata</taxon>
        <taxon>Craniata</taxon>
        <taxon>Vertebrata</taxon>
        <taxon>Euteleostomi</taxon>
        <taxon>Actinopterygii</taxon>
        <taxon>Neopterygii</taxon>
        <taxon>Teleostei</taxon>
        <taxon>Albuliformes</taxon>
        <taxon>Albulidae</taxon>
        <taxon>Albula</taxon>
    </lineage>
</organism>
<feature type="region of interest" description="Disordered" evidence="3">
    <location>
        <begin position="111"/>
        <end position="171"/>
    </location>
</feature>
<dbReference type="Proteomes" id="UP000824540">
    <property type="component" value="Unassembled WGS sequence"/>
</dbReference>
<dbReference type="AlphaFoldDB" id="A0A8T2NW23"/>
<dbReference type="PANTHER" id="PTHR14911:SF1">
    <property type="entry name" value="THUMP DOMAIN-CONTAINING PROTEIN 2"/>
    <property type="match status" value="1"/>
</dbReference>
<dbReference type="GO" id="GO:0003723">
    <property type="term" value="F:RNA binding"/>
    <property type="evidence" value="ECO:0007669"/>
    <property type="project" value="InterPro"/>
</dbReference>
<dbReference type="SUPFAM" id="SSF53335">
    <property type="entry name" value="S-adenosyl-L-methionine-dependent methyltransferases"/>
    <property type="match status" value="1"/>
</dbReference>
<evidence type="ECO:0000256" key="2">
    <source>
        <dbReference type="ARBA" id="ARBA00022603"/>
    </source>
</evidence>
<protein>
    <recommendedName>
        <fullName evidence="4">THUMP domain-containing protein</fullName>
    </recommendedName>
</protein>
<sequence>MKDSSCLSRPLQYYCTAGKGMEQFLAAEVKCKLAANDVDVIMGKVFFTTSADIKQVRGLKSAERLFLLLRRGPSLSQTGNTGTVEELIQGLVVGQRRVWTEGLSQWQSLRERLEGADPGGPDRNSPKTGRKRKREEGEDEGDGERSEPQAGACRVGPPSSEEGDISKPQPAPVPFRVCCRSSGSVARSFTCQDLGRIIGTAISRQLGWRVNLRDPELEVSVHLSDDHCVIGLPLLRLPLANRSYIRTTGLRSTVAWAMATLAEIKPGSYVLDPMCGVGMILLEAAKECPNSFFLGMDIDGSQLGKARGNVQYAELAERVELMQSSVTAIPVPSCSVDAVICDIPFGKKFGSKADMEEALPGMVGEMERVLCFGGALVLLLSPALSSVLKRSFGPQSGVLSSQPGEPPPQPLPQDTAAPPSHSASPSSSPLRLQSVHRVSLGTADALIHTYRKVPPMQQPS</sequence>
<evidence type="ECO:0000256" key="1">
    <source>
        <dbReference type="ARBA" id="ARBA00008361"/>
    </source>
</evidence>
<evidence type="ECO:0000313" key="6">
    <source>
        <dbReference type="Proteomes" id="UP000824540"/>
    </source>
</evidence>
<name>A0A8T2NW23_9TELE</name>
<dbReference type="SMART" id="SM00981">
    <property type="entry name" value="THUMP"/>
    <property type="match status" value="1"/>
</dbReference>
<evidence type="ECO:0000256" key="3">
    <source>
        <dbReference type="SAM" id="MobiDB-lite"/>
    </source>
</evidence>
<dbReference type="GO" id="GO:0030488">
    <property type="term" value="P:tRNA methylation"/>
    <property type="evidence" value="ECO:0007669"/>
    <property type="project" value="TreeGrafter"/>
</dbReference>
<dbReference type="InterPro" id="IPR000241">
    <property type="entry name" value="RlmKL-like_Mtase"/>
</dbReference>
<dbReference type="FunFam" id="3.40.50.150:FF:000073">
    <property type="entry name" value="THUMP domain containing 3"/>
    <property type="match status" value="1"/>
</dbReference>
<proteinExistence type="inferred from homology"/>
<dbReference type="GO" id="GO:0043527">
    <property type="term" value="C:tRNA methyltransferase complex"/>
    <property type="evidence" value="ECO:0007669"/>
    <property type="project" value="UniProtKB-ARBA"/>
</dbReference>
<dbReference type="Gene3D" id="3.30.2130.30">
    <property type="match status" value="1"/>
</dbReference>
<keyword evidence="2" id="KW-0808">Transferase</keyword>
<gene>
    <name evidence="5" type="ORF">JZ751_018514</name>
</gene>
<dbReference type="Pfam" id="PF01170">
    <property type="entry name" value="UPF0020"/>
    <property type="match status" value="1"/>
</dbReference>
<evidence type="ECO:0000259" key="4">
    <source>
        <dbReference type="SMART" id="SM00981"/>
    </source>
</evidence>
<keyword evidence="2" id="KW-0489">Methyltransferase</keyword>
<dbReference type="EMBL" id="JAFBMS010000032">
    <property type="protein sequence ID" value="KAG9341792.1"/>
    <property type="molecule type" value="Genomic_DNA"/>
</dbReference>
<feature type="compositionally biased region" description="Low complexity" evidence="3">
    <location>
        <begin position="412"/>
        <end position="429"/>
    </location>
</feature>
<comment type="caution">
    <text evidence="5">The sequence shown here is derived from an EMBL/GenBank/DDBJ whole genome shotgun (WGS) entry which is preliminary data.</text>
</comment>
<dbReference type="CDD" id="cd11715">
    <property type="entry name" value="THUMP_AdoMetMT"/>
    <property type="match status" value="1"/>
</dbReference>
<dbReference type="Pfam" id="PF02926">
    <property type="entry name" value="THUMP"/>
    <property type="match status" value="1"/>
</dbReference>
<dbReference type="Gene3D" id="3.40.50.150">
    <property type="entry name" value="Vaccinia Virus protein VP39"/>
    <property type="match status" value="1"/>
</dbReference>
<dbReference type="PANTHER" id="PTHR14911">
    <property type="entry name" value="THUMP DOMAIN-CONTAINING"/>
    <property type="match status" value="1"/>
</dbReference>
<dbReference type="CDD" id="cd02440">
    <property type="entry name" value="AdoMet_MTases"/>
    <property type="match status" value="1"/>
</dbReference>
<reference evidence="5" key="1">
    <citation type="thesis" date="2021" institute="BYU ScholarsArchive" country="Provo, UT, USA">
        <title>Applications of and Algorithms for Genome Assembly and Genomic Analyses with an Emphasis on Marine Teleosts.</title>
        <authorList>
            <person name="Pickett B.D."/>
        </authorList>
    </citation>
    <scope>NUCLEOTIDE SEQUENCE</scope>
    <source>
        <strain evidence="5">HI-2016</strain>
    </source>
</reference>
<feature type="domain" description="THUMP" evidence="4">
    <location>
        <begin position="145"/>
        <end position="234"/>
    </location>
</feature>
<dbReference type="InterPro" id="IPR029063">
    <property type="entry name" value="SAM-dependent_MTases_sf"/>
</dbReference>
<dbReference type="GO" id="GO:0016423">
    <property type="term" value="F:tRNA (guanine) methyltransferase activity"/>
    <property type="evidence" value="ECO:0007669"/>
    <property type="project" value="TreeGrafter"/>
</dbReference>
<evidence type="ECO:0000313" key="5">
    <source>
        <dbReference type="EMBL" id="KAG9341792.1"/>
    </source>
</evidence>